<reference evidence="2" key="1">
    <citation type="submission" date="2022-11" db="UniProtKB">
        <authorList>
            <consortium name="WormBaseParasite"/>
        </authorList>
    </citation>
    <scope>IDENTIFICATION</scope>
</reference>
<evidence type="ECO:0000313" key="1">
    <source>
        <dbReference type="Proteomes" id="UP000887579"/>
    </source>
</evidence>
<dbReference type="Proteomes" id="UP000887579">
    <property type="component" value="Unplaced"/>
</dbReference>
<evidence type="ECO:0000313" key="2">
    <source>
        <dbReference type="WBParaSite" id="ES5_v2.g15458.t1"/>
    </source>
</evidence>
<protein>
    <submittedName>
        <fullName evidence="2">Uncharacterized protein</fullName>
    </submittedName>
</protein>
<dbReference type="WBParaSite" id="ES5_v2.g15458.t1">
    <property type="protein sequence ID" value="ES5_v2.g15458.t1"/>
    <property type="gene ID" value="ES5_v2.g15458"/>
</dbReference>
<accession>A0AC34FDS5</accession>
<organism evidence="1 2">
    <name type="scientific">Panagrolaimus sp. ES5</name>
    <dbReference type="NCBI Taxonomy" id="591445"/>
    <lineage>
        <taxon>Eukaryota</taxon>
        <taxon>Metazoa</taxon>
        <taxon>Ecdysozoa</taxon>
        <taxon>Nematoda</taxon>
        <taxon>Chromadorea</taxon>
        <taxon>Rhabditida</taxon>
        <taxon>Tylenchina</taxon>
        <taxon>Panagrolaimomorpha</taxon>
        <taxon>Panagrolaimoidea</taxon>
        <taxon>Panagrolaimidae</taxon>
        <taxon>Panagrolaimus</taxon>
    </lineage>
</organism>
<sequence>MFTTMTFLFVISFVIISFAAVSTGWEHHRGPIVAREEPREYAAWYQMPQGAAAYPPSAYERAVAASAAASQYAGYPRPYSRSPDYYPETAVTNNMVPSGRKTAGAAGYYIPASNTQDVSFHPSSSSPPSQHPIVSNSFISQKTSSSSEYVGIRERAADLRSLSSLLRKTAVTRSPLLKLSQPQMEKLMDDQLNAFVGVVRKLYEWKDWIWWGSMKYLDLAKKRV</sequence>
<proteinExistence type="predicted"/>
<name>A0AC34FDS5_9BILA</name>